<dbReference type="Proteomes" id="UP000439903">
    <property type="component" value="Unassembled WGS sequence"/>
</dbReference>
<reference evidence="1 2" key="1">
    <citation type="journal article" date="2019" name="Environ. Microbiol.">
        <title>At the nexus of three kingdoms: the genome of the mycorrhizal fungus Gigaspora margarita provides insights into plant, endobacterial and fungal interactions.</title>
        <authorList>
            <person name="Venice F."/>
            <person name="Ghignone S."/>
            <person name="Salvioli di Fossalunga A."/>
            <person name="Amselem J."/>
            <person name="Novero M."/>
            <person name="Xianan X."/>
            <person name="Sedzielewska Toro K."/>
            <person name="Morin E."/>
            <person name="Lipzen A."/>
            <person name="Grigoriev I.V."/>
            <person name="Henrissat B."/>
            <person name="Martin F.M."/>
            <person name="Bonfante P."/>
        </authorList>
    </citation>
    <scope>NUCLEOTIDE SEQUENCE [LARGE SCALE GENOMIC DNA]</scope>
    <source>
        <strain evidence="1 2">BEG34</strain>
    </source>
</reference>
<name>A0A8H3WZV1_GIGMA</name>
<evidence type="ECO:0000313" key="2">
    <source>
        <dbReference type="Proteomes" id="UP000439903"/>
    </source>
</evidence>
<sequence>MELVRYLIKDATSNPLKRITRREDKNPIEEEEAECSKKYKVSGNFKLPLNRLTGQHFPEYRTKRSACLWCRYMRKKNNLPYLQNPPQSNIYCSECGVALCCNNQRSSCFKDFHTIE</sequence>
<proteinExistence type="predicted"/>
<dbReference type="OrthoDB" id="2400393at2759"/>
<comment type="caution">
    <text evidence="1">The sequence shown here is derived from an EMBL/GenBank/DDBJ whole genome shotgun (WGS) entry which is preliminary data.</text>
</comment>
<dbReference type="AlphaFoldDB" id="A0A8H3WZV1"/>
<keyword evidence="2" id="KW-1185">Reference proteome</keyword>
<evidence type="ECO:0000313" key="1">
    <source>
        <dbReference type="EMBL" id="KAF0389230.1"/>
    </source>
</evidence>
<gene>
    <name evidence="1" type="ORF">F8M41_010939</name>
</gene>
<accession>A0A8H3WZV1</accession>
<organism evidence="1 2">
    <name type="scientific">Gigaspora margarita</name>
    <dbReference type="NCBI Taxonomy" id="4874"/>
    <lineage>
        <taxon>Eukaryota</taxon>
        <taxon>Fungi</taxon>
        <taxon>Fungi incertae sedis</taxon>
        <taxon>Mucoromycota</taxon>
        <taxon>Glomeromycotina</taxon>
        <taxon>Glomeromycetes</taxon>
        <taxon>Diversisporales</taxon>
        <taxon>Gigasporaceae</taxon>
        <taxon>Gigaspora</taxon>
    </lineage>
</organism>
<protein>
    <submittedName>
        <fullName evidence="1">Piggybac transposable element-derived protein 4-like</fullName>
    </submittedName>
</protein>
<dbReference type="EMBL" id="WTPW01002257">
    <property type="protein sequence ID" value="KAF0389230.1"/>
    <property type="molecule type" value="Genomic_DNA"/>
</dbReference>